<dbReference type="GO" id="GO:0005524">
    <property type="term" value="F:ATP binding"/>
    <property type="evidence" value="ECO:0007669"/>
    <property type="project" value="UniProtKB-KW"/>
</dbReference>
<dbReference type="GO" id="GO:0046983">
    <property type="term" value="F:protein dimerization activity"/>
    <property type="evidence" value="ECO:0007669"/>
    <property type="project" value="InterPro"/>
</dbReference>
<keyword evidence="6 12" id="KW-0418">Kinase</keyword>
<feature type="transmembrane region" description="Helical" evidence="10">
    <location>
        <begin position="129"/>
        <end position="149"/>
    </location>
</feature>
<evidence type="ECO:0000259" key="11">
    <source>
        <dbReference type="Pfam" id="PF07730"/>
    </source>
</evidence>
<feature type="domain" description="Signal transduction histidine kinase subgroup 3 dimerisation and phosphoacceptor" evidence="11">
    <location>
        <begin position="182"/>
        <end position="246"/>
    </location>
</feature>
<evidence type="ECO:0000256" key="4">
    <source>
        <dbReference type="ARBA" id="ARBA00022679"/>
    </source>
</evidence>
<sequence>MSQAVGAVLGPLPAEPWSARRVLRDLVLWAATAAPFAFDLARRGLPAVVIGVVLTAYVVLSCRRLPVAALLVAVLAALVDWRYVLALALAGQVAGRRTSDERVTPAVFALAVVGGSATVLSLGLDPYDWALRVGGSVVFGLFPWLVGVYRKQREALVRAGWERAARLEEQQRIVADQARLRERARLAHDMHDFLGHHLSLAALHAGALEVAEGISEQHAAKAGELRSSIATATEQLREITSVLRDESDPLPVAPADGSVRALVDSAAAAGVDVRLEGEQELGGLESMRYRAVHRMVQEALTNAAKHAPGAAVCVRVSVLPEALEVRVVNGPATEPAREHARGSKGLVGLRERAKLSGGTLESGPVDGGGFAVAMRLPHEPGRVPDGSEDGERVSEAERDFRRASGRARRSLLAAVLGPTVAGTLLVLTLMGIYAYDTYTSVLTPEEYRGISVGESRPALGGVLPEREIPERGTGSPPPRPRGADCAYYRSTAGFLPADFDIYRLCFRDGRLVDKDVLEH</sequence>
<evidence type="ECO:0000256" key="6">
    <source>
        <dbReference type="ARBA" id="ARBA00022777"/>
    </source>
</evidence>
<gene>
    <name evidence="12" type="ORF">SAMN04489718_0748</name>
</gene>
<dbReference type="SUPFAM" id="SSF55874">
    <property type="entry name" value="ATPase domain of HSP90 chaperone/DNA topoisomerase II/histidine kinase"/>
    <property type="match status" value="1"/>
</dbReference>
<feature type="region of interest" description="Disordered" evidence="9">
    <location>
        <begin position="379"/>
        <end position="401"/>
    </location>
</feature>
<dbReference type="PANTHER" id="PTHR24421:SF10">
    <property type="entry name" value="NITRATE_NITRITE SENSOR PROTEIN NARQ"/>
    <property type="match status" value="1"/>
</dbReference>
<evidence type="ECO:0000256" key="5">
    <source>
        <dbReference type="ARBA" id="ARBA00022741"/>
    </source>
</evidence>
<dbReference type="STRING" id="995062.SAMN04489718_0748"/>
<keyword evidence="10" id="KW-1133">Transmembrane helix</keyword>
<dbReference type="Pfam" id="PF07730">
    <property type="entry name" value="HisKA_3"/>
    <property type="match status" value="1"/>
</dbReference>
<keyword evidence="13" id="KW-1185">Reference proteome</keyword>
<dbReference type="Gene3D" id="3.30.565.10">
    <property type="entry name" value="Histidine kinase-like ATPase, C-terminal domain"/>
    <property type="match status" value="1"/>
</dbReference>
<dbReference type="AlphaFoldDB" id="A0A1H0YZ83"/>
<dbReference type="CDD" id="cd16917">
    <property type="entry name" value="HATPase_UhpB-NarQ-NarX-like"/>
    <property type="match status" value="1"/>
</dbReference>
<keyword evidence="10" id="KW-0812">Transmembrane</keyword>
<feature type="transmembrane region" description="Helical" evidence="10">
    <location>
        <begin position="411"/>
        <end position="435"/>
    </location>
</feature>
<dbReference type="InterPro" id="IPR011712">
    <property type="entry name" value="Sig_transdc_His_kin_sub3_dim/P"/>
</dbReference>
<organism evidence="12 13">
    <name type="scientific">Actinopolyspora saharensis</name>
    <dbReference type="NCBI Taxonomy" id="995062"/>
    <lineage>
        <taxon>Bacteria</taxon>
        <taxon>Bacillati</taxon>
        <taxon>Actinomycetota</taxon>
        <taxon>Actinomycetes</taxon>
        <taxon>Actinopolysporales</taxon>
        <taxon>Actinopolysporaceae</taxon>
        <taxon>Actinopolyspora</taxon>
    </lineage>
</organism>
<dbReference type="GO" id="GO:0000155">
    <property type="term" value="F:phosphorelay sensor kinase activity"/>
    <property type="evidence" value="ECO:0007669"/>
    <property type="project" value="InterPro"/>
</dbReference>
<dbReference type="InterPro" id="IPR036890">
    <property type="entry name" value="HATPase_C_sf"/>
</dbReference>
<keyword evidence="8" id="KW-0902">Two-component regulatory system</keyword>
<comment type="catalytic activity">
    <reaction evidence="1">
        <text>ATP + protein L-histidine = ADP + protein N-phospho-L-histidine.</text>
        <dbReference type="EC" id="2.7.13.3"/>
    </reaction>
</comment>
<keyword evidence="5" id="KW-0547">Nucleotide-binding</keyword>
<evidence type="ECO:0000256" key="3">
    <source>
        <dbReference type="ARBA" id="ARBA00022553"/>
    </source>
</evidence>
<dbReference type="Proteomes" id="UP000199301">
    <property type="component" value="Unassembled WGS sequence"/>
</dbReference>
<dbReference type="InterPro" id="IPR050482">
    <property type="entry name" value="Sensor_HK_TwoCompSys"/>
</dbReference>
<keyword evidence="10" id="KW-0472">Membrane</keyword>
<evidence type="ECO:0000256" key="2">
    <source>
        <dbReference type="ARBA" id="ARBA00012438"/>
    </source>
</evidence>
<protein>
    <recommendedName>
        <fullName evidence="2">histidine kinase</fullName>
        <ecNumber evidence="2">2.7.13.3</ecNumber>
    </recommendedName>
</protein>
<keyword evidence="3" id="KW-0597">Phosphoprotein</keyword>
<evidence type="ECO:0000256" key="10">
    <source>
        <dbReference type="SAM" id="Phobius"/>
    </source>
</evidence>
<evidence type="ECO:0000313" key="13">
    <source>
        <dbReference type="Proteomes" id="UP000199301"/>
    </source>
</evidence>
<proteinExistence type="predicted"/>
<evidence type="ECO:0000256" key="8">
    <source>
        <dbReference type="ARBA" id="ARBA00023012"/>
    </source>
</evidence>
<dbReference type="EMBL" id="FNKO01000001">
    <property type="protein sequence ID" value="SDQ20408.1"/>
    <property type="molecule type" value="Genomic_DNA"/>
</dbReference>
<evidence type="ECO:0000256" key="9">
    <source>
        <dbReference type="SAM" id="MobiDB-lite"/>
    </source>
</evidence>
<evidence type="ECO:0000256" key="1">
    <source>
        <dbReference type="ARBA" id="ARBA00000085"/>
    </source>
</evidence>
<dbReference type="PANTHER" id="PTHR24421">
    <property type="entry name" value="NITRATE/NITRITE SENSOR PROTEIN NARX-RELATED"/>
    <property type="match status" value="1"/>
</dbReference>
<dbReference type="GO" id="GO:0016020">
    <property type="term" value="C:membrane"/>
    <property type="evidence" value="ECO:0007669"/>
    <property type="project" value="InterPro"/>
</dbReference>
<evidence type="ECO:0000256" key="7">
    <source>
        <dbReference type="ARBA" id="ARBA00022840"/>
    </source>
</evidence>
<keyword evidence="7" id="KW-0067">ATP-binding</keyword>
<feature type="transmembrane region" description="Helical" evidence="10">
    <location>
        <begin position="67"/>
        <end position="91"/>
    </location>
</feature>
<accession>A0A1H0YZ83</accession>
<dbReference type="Gene3D" id="1.20.5.1930">
    <property type="match status" value="1"/>
</dbReference>
<name>A0A1H0YZ83_9ACTN</name>
<dbReference type="EC" id="2.7.13.3" evidence="2"/>
<feature type="compositionally biased region" description="Basic and acidic residues" evidence="9">
    <location>
        <begin position="389"/>
        <end position="401"/>
    </location>
</feature>
<keyword evidence="4" id="KW-0808">Transferase</keyword>
<reference evidence="13" key="1">
    <citation type="submission" date="2016-10" db="EMBL/GenBank/DDBJ databases">
        <authorList>
            <person name="Varghese N."/>
            <person name="Submissions S."/>
        </authorList>
    </citation>
    <scope>NUCLEOTIDE SEQUENCE [LARGE SCALE GENOMIC DNA]</scope>
    <source>
        <strain evidence="13">DSM 45459</strain>
    </source>
</reference>
<evidence type="ECO:0000313" key="12">
    <source>
        <dbReference type="EMBL" id="SDQ20408.1"/>
    </source>
</evidence>
<feature type="region of interest" description="Disordered" evidence="9">
    <location>
        <begin position="459"/>
        <end position="482"/>
    </location>
</feature>
<feature type="transmembrane region" description="Helical" evidence="10">
    <location>
        <begin position="44"/>
        <end position="61"/>
    </location>
</feature>